<evidence type="ECO:0000256" key="8">
    <source>
        <dbReference type="ARBA" id="ARBA00022840"/>
    </source>
</evidence>
<keyword evidence="7" id="KW-0418">Kinase</keyword>
<dbReference type="STRING" id="131310.A0A0N4ZXF0"/>
<dbReference type="SUPFAM" id="SSF56112">
    <property type="entry name" value="Protein kinase-like (PK-like)"/>
    <property type="match status" value="1"/>
</dbReference>
<dbReference type="InterPro" id="IPR022495">
    <property type="entry name" value="Bud32"/>
</dbReference>
<organism evidence="12 13">
    <name type="scientific">Parastrongyloides trichosuri</name>
    <name type="common">Possum-specific nematode worm</name>
    <dbReference type="NCBI Taxonomy" id="131310"/>
    <lineage>
        <taxon>Eukaryota</taxon>
        <taxon>Metazoa</taxon>
        <taxon>Ecdysozoa</taxon>
        <taxon>Nematoda</taxon>
        <taxon>Chromadorea</taxon>
        <taxon>Rhabditida</taxon>
        <taxon>Tylenchina</taxon>
        <taxon>Panagrolaimomorpha</taxon>
        <taxon>Strongyloidoidea</taxon>
        <taxon>Strongyloididae</taxon>
        <taxon>Parastrongyloides</taxon>
    </lineage>
</organism>
<dbReference type="GO" id="GO:0070525">
    <property type="term" value="P:tRNA threonylcarbamoyladenosine metabolic process"/>
    <property type="evidence" value="ECO:0007669"/>
    <property type="project" value="TreeGrafter"/>
</dbReference>
<keyword evidence="5" id="KW-0819">tRNA processing</keyword>
<keyword evidence="8" id="KW-0067">ATP-binding</keyword>
<dbReference type="InterPro" id="IPR008266">
    <property type="entry name" value="Tyr_kinase_AS"/>
</dbReference>
<accession>A0A0N4ZXF0</accession>
<dbReference type="GO" id="GO:0008033">
    <property type="term" value="P:tRNA processing"/>
    <property type="evidence" value="ECO:0007669"/>
    <property type="project" value="UniProtKB-KW"/>
</dbReference>
<evidence type="ECO:0000313" key="13">
    <source>
        <dbReference type="WBParaSite" id="PTRK_0001336400.1"/>
    </source>
</evidence>
<dbReference type="GO" id="GO:0005829">
    <property type="term" value="C:cytosol"/>
    <property type="evidence" value="ECO:0007669"/>
    <property type="project" value="TreeGrafter"/>
</dbReference>
<dbReference type="PROSITE" id="PS50011">
    <property type="entry name" value="PROTEIN_KINASE_DOM"/>
    <property type="match status" value="1"/>
</dbReference>
<evidence type="ECO:0000256" key="9">
    <source>
        <dbReference type="ARBA" id="ARBA00047899"/>
    </source>
</evidence>
<dbReference type="GO" id="GO:0000408">
    <property type="term" value="C:EKC/KEOPS complex"/>
    <property type="evidence" value="ECO:0007669"/>
    <property type="project" value="UniProtKB-ARBA"/>
</dbReference>
<evidence type="ECO:0000313" key="12">
    <source>
        <dbReference type="Proteomes" id="UP000038045"/>
    </source>
</evidence>
<comment type="similarity">
    <text evidence="1">Belongs to the protein kinase superfamily. BUD32 family.</text>
</comment>
<dbReference type="GO" id="GO:0004674">
    <property type="term" value="F:protein serine/threonine kinase activity"/>
    <property type="evidence" value="ECO:0007669"/>
    <property type="project" value="UniProtKB-KW"/>
</dbReference>
<dbReference type="GO" id="GO:0005634">
    <property type="term" value="C:nucleus"/>
    <property type="evidence" value="ECO:0007669"/>
    <property type="project" value="TreeGrafter"/>
</dbReference>
<evidence type="ECO:0000256" key="4">
    <source>
        <dbReference type="ARBA" id="ARBA00022679"/>
    </source>
</evidence>
<dbReference type="Gene3D" id="3.30.200.20">
    <property type="entry name" value="Phosphorylase Kinase, domain 1"/>
    <property type="match status" value="1"/>
</dbReference>
<evidence type="ECO:0000256" key="3">
    <source>
        <dbReference type="ARBA" id="ARBA00022527"/>
    </source>
</evidence>
<dbReference type="InterPro" id="IPR011009">
    <property type="entry name" value="Kinase-like_dom_sf"/>
</dbReference>
<comment type="catalytic activity">
    <reaction evidence="10">
        <text>L-seryl-[protein] + ATP = O-phospho-L-seryl-[protein] + ADP + H(+)</text>
        <dbReference type="Rhea" id="RHEA:17989"/>
        <dbReference type="Rhea" id="RHEA-COMP:9863"/>
        <dbReference type="Rhea" id="RHEA-COMP:11604"/>
        <dbReference type="ChEBI" id="CHEBI:15378"/>
        <dbReference type="ChEBI" id="CHEBI:29999"/>
        <dbReference type="ChEBI" id="CHEBI:30616"/>
        <dbReference type="ChEBI" id="CHEBI:83421"/>
        <dbReference type="ChEBI" id="CHEBI:456216"/>
        <dbReference type="EC" id="2.7.11.1"/>
    </reaction>
</comment>
<dbReference type="Pfam" id="PF06293">
    <property type="entry name" value="Kdo"/>
    <property type="match status" value="1"/>
</dbReference>
<dbReference type="Gene3D" id="1.10.510.10">
    <property type="entry name" value="Transferase(Phosphotransferase) domain 1"/>
    <property type="match status" value="1"/>
</dbReference>
<evidence type="ECO:0000256" key="6">
    <source>
        <dbReference type="ARBA" id="ARBA00022741"/>
    </source>
</evidence>
<sequence>MFVDKKPKDPKDEIFCCEENPYKQGAEARIYKCKYNGNKGMLKERFKKSYRHEILDKKLILERRRAEVKGINRCKDLDISVPEIYYVNEANNFIIMEDLTESTMVMKVYIEKLRKELSDDMDKFNCLLKNLAEKLGSIIAKMHEKNIIHGDLTTSNLLVSNIDIDNSTFDMKSIYVIDFGLTFMDKNAAENKAVDLYVLEKAIKSTHHQLDFFFEALMIGYKEYNKDLSKIVSTKLDEIRLRGRKRDMSG</sequence>
<dbReference type="PANTHER" id="PTHR12209:SF0">
    <property type="entry name" value="EKC_KEOPS COMPLEX SUBUNIT TP53RK"/>
    <property type="match status" value="1"/>
</dbReference>
<keyword evidence="3" id="KW-0723">Serine/threonine-protein kinase</keyword>
<name>A0A0N4ZXF0_PARTI</name>
<evidence type="ECO:0000259" key="11">
    <source>
        <dbReference type="PROSITE" id="PS50011"/>
    </source>
</evidence>
<keyword evidence="4" id="KW-0808">Transferase</keyword>
<evidence type="ECO:0000256" key="10">
    <source>
        <dbReference type="ARBA" id="ARBA00048679"/>
    </source>
</evidence>
<proteinExistence type="inferred from homology"/>
<dbReference type="PROSITE" id="PS00109">
    <property type="entry name" value="PROTEIN_KINASE_TYR"/>
    <property type="match status" value="1"/>
</dbReference>
<comment type="catalytic activity">
    <reaction evidence="9">
        <text>L-threonyl-[protein] + ATP = O-phospho-L-threonyl-[protein] + ADP + H(+)</text>
        <dbReference type="Rhea" id="RHEA:46608"/>
        <dbReference type="Rhea" id="RHEA-COMP:11060"/>
        <dbReference type="Rhea" id="RHEA-COMP:11605"/>
        <dbReference type="ChEBI" id="CHEBI:15378"/>
        <dbReference type="ChEBI" id="CHEBI:30013"/>
        <dbReference type="ChEBI" id="CHEBI:30616"/>
        <dbReference type="ChEBI" id="CHEBI:61977"/>
        <dbReference type="ChEBI" id="CHEBI:456216"/>
        <dbReference type="EC" id="2.7.11.1"/>
    </reaction>
</comment>
<keyword evidence="12" id="KW-1185">Reference proteome</keyword>
<protein>
    <recommendedName>
        <fullName evidence="2">non-specific serine/threonine protein kinase</fullName>
        <ecNumber evidence="2">2.7.11.1</ecNumber>
    </recommendedName>
</protein>
<dbReference type="GO" id="GO:0005524">
    <property type="term" value="F:ATP binding"/>
    <property type="evidence" value="ECO:0007669"/>
    <property type="project" value="UniProtKB-KW"/>
</dbReference>
<evidence type="ECO:0000256" key="7">
    <source>
        <dbReference type="ARBA" id="ARBA00022777"/>
    </source>
</evidence>
<dbReference type="NCBIfam" id="TIGR03724">
    <property type="entry name" value="arch_bud32"/>
    <property type="match status" value="1"/>
</dbReference>
<feature type="domain" description="Protein kinase" evidence="11">
    <location>
        <begin position="16"/>
        <end position="250"/>
    </location>
</feature>
<evidence type="ECO:0000256" key="1">
    <source>
        <dbReference type="ARBA" id="ARBA00010630"/>
    </source>
</evidence>
<reference evidence="13" key="1">
    <citation type="submission" date="2017-02" db="UniProtKB">
        <authorList>
            <consortium name="WormBaseParasite"/>
        </authorList>
    </citation>
    <scope>IDENTIFICATION</scope>
</reference>
<dbReference type="PANTHER" id="PTHR12209">
    <property type="entry name" value="NON-SPECIFIC SERINE/THREONINE PROTEIN KINASE"/>
    <property type="match status" value="1"/>
</dbReference>
<dbReference type="EC" id="2.7.11.1" evidence="2"/>
<dbReference type="Proteomes" id="UP000038045">
    <property type="component" value="Unplaced"/>
</dbReference>
<keyword evidence="6" id="KW-0547">Nucleotide-binding</keyword>
<evidence type="ECO:0000256" key="5">
    <source>
        <dbReference type="ARBA" id="ARBA00022694"/>
    </source>
</evidence>
<dbReference type="WBParaSite" id="PTRK_0001336400.1">
    <property type="protein sequence ID" value="PTRK_0001336400.1"/>
    <property type="gene ID" value="PTRK_0001336400"/>
</dbReference>
<dbReference type="AlphaFoldDB" id="A0A0N4ZXF0"/>
<dbReference type="FunFam" id="3.30.200.20:FF:000201">
    <property type="entry name" value="TP53-regulating kinase isoform X1"/>
    <property type="match status" value="1"/>
</dbReference>
<evidence type="ECO:0000256" key="2">
    <source>
        <dbReference type="ARBA" id="ARBA00012513"/>
    </source>
</evidence>
<dbReference type="InterPro" id="IPR000719">
    <property type="entry name" value="Prot_kinase_dom"/>
</dbReference>